<sequence length="183" mass="21431">MIEEISIYGYIIYYISIIVKRNMKNEGYYLLFFLFIVLSFIIFYNQSPNKQLSSLQPAQPSLHQYHTQHAQHAQHAPQMNKKTITNNNTMKNYTYNIENIDIHKDNLTNSDNNKLGCANSKYEPELEDVYSTTLRGKEYDPQTPDEIYNYSIKPNKSDLPIVNPPLQLLLNNAPLRLSERHLM</sequence>
<feature type="transmembrane region" description="Helical" evidence="2">
    <location>
        <begin position="27"/>
        <end position="44"/>
    </location>
</feature>
<feature type="compositionally biased region" description="Low complexity" evidence="1">
    <location>
        <begin position="63"/>
        <end position="82"/>
    </location>
</feature>
<keyword evidence="2" id="KW-0812">Transmembrane</keyword>
<reference evidence="3" key="1">
    <citation type="journal article" date="2020" name="Nature">
        <title>Giant virus diversity and host interactions through global metagenomics.</title>
        <authorList>
            <person name="Schulz F."/>
            <person name="Roux S."/>
            <person name="Paez-Espino D."/>
            <person name="Jungbluth S."/>
            <person name="Walsh D.A."/>
            <person name="Denef V.J."/>
            <person name="McMahon K.D."/>
            <person name="Konstantinidis K.T."/>
            <person name="Eloe-Fadrosh E.A."/>
            <person name="Kyrpides N.C."/>
            <person name="Woyke T."/>
        </authorList>
    </citation>
    <scope>NUCLEOTIDE SEQUENCE</scope>
    <source>
        <strain evidence="3">GVMAG-M-3300027804-47</strain>
    </source>
</reference>
<name>A0A6C0LGV7_9ZZZZ</name>
<feature type="region of interest" description="Disordered" evidence="1">
    <location>
        <begin position="55"/>
        <end position="82"/>
    </location>
</feature>
<dbReference type="EMBL" id="MN740480">
    <property type="protein sequence ID" value="QHU29068.1"/>
    <property type="molecule type" value="Genomic_DNA"/>
</dbReference>
<evidence type="ECO:0000256" key="1">
    <source>
        <dbReference type="SAM" id="MobiDB-lite"/>
    </source>
</evidence>
<evidence type="ECO:0000256" key="2">
    <source>
        <dbReference type="SAM" id="Phobius"/>
    </source>
</evidence>
<accession>A0A6C0LGV7</accession>
<proteinExistence type="predicted"/>
<evidence type="ECO:0000313" key="3">
    <source>
        <dbReference type="EMBL" id="QHU29068.1"/>
    </source>
</evidence>
<keyword evidence="2" id="KW-0472">Membrane</keyword>
<organism evidence="3">
    <name type="scientific">viral metagenome</name>
    <dbReference type="NCBI Taxonomy" id="1070528"/>
    <lineage>
        <taxon>unclassified sequences</taxon>
        <taxon>metagenomes</taxon>
        <taxon>organismal metagenomes</taxon>
    </lineage>
</organism>
<keyword evidence="2" id="KW-1133">Transmembrane helix</keyword>
<protein>
    <submittedName>
        <fullName evidence="3">Uncharacterized protein</fullName>
    </submittedName>
</protein>
<dbReference type="AlphaFoldDB" id="A0A6C0LGV7"/>